<dbReference type="AlphaFoldDB" id="A0A8T1VIA6"/>
<dbReference type="EMBL" id="JAGDFM010000267">
    <property type="protein sequence ID" value="KAG7380975.1"/>
    <property type="molecule type" value="Genomic_DNA"/>
</dbReference>
<keyword evidence="3" id="KW-1185">Reference proteome</keyword>
<protein>
    <submittedName>
        <fullName evidence="2">Uncharacterized protein</fullName>
    </submittedName>
</protein>
<comment type="caution">
    <text evidence="2">The sequence shown here is derived from an EMBL/GenBank/DDBJ whole genome shotgun (WGS) entry which is preliminary data.</text>
</comment>
<feature type="compositionally biased region" description="Basic and acidic residues" evidence="1">
    <location>
        <begin position="274"/>
        <end position="291"/>
    </location>
</feature>
<feature type="compositionally biased region" description="Basic and acidic residues" evidence="1">
    <location>
        <begin position="255"/>
        <end position="267"/>
    </location>
</feature>
<reference evidence="2" key="1">
    <citation type="submission" date="2021-02" db="EMBL/GenBank/DDBJ databases">
        <authorList>
            <person name="Palmer J.M."/>
        </authorList>
    </citation>
    <scope>NUCLEOTIDE SEQUENCE</scope>
    <source>
        <strain evidence="2">SCRP734</strain>
    </source>
</reference>
<feature type="region of interest" description="Disordered" evidence="1">
    <location>
        <begin position="244"/>
        <end position="291"/>
    </location>
</feature>
<sequence length="291" mass="32089">MKADLQSSEQKSAYCRLMLSGENVRSHIRQTFHLPSAGAGALPPPELSVHCSCCAPEGVRAKWLHCVDEPVKPLLAPASATGRSAVASMALRERFLERSLRSDSLDATQRVFSWTSAFKSRPMARLGLTGWARIAMWRWGAYAMGVCRARVEGRSVWAGGRFGSTRDSSLWASDVFDAPLAPSWTTNIHPKAPRCDYLHHRVAALFNVNSQCALAPHSPPADVRLTSRHGGRTCYARSSLFDNGRGRSSTGKRGLKLDKEAFVRRLQDTAQESTKPRDSTTEREDEGHGKQ</sequence>
<proteinExistence type="predicted"/>
<dbReference type="Proteomes" id="UP000694044">
    <property type="component" value="Unassembled WGS sequence"/>
</dbReference>
<evidence type="ECO:0000256" key="1">
    <source>
        <dbReference type="SAM" id="MobiDB-lite"/>
    </source>
</evidence>
<evidence type="ECO:0000313" key="3">
    <source>
        <dbReference type="Proteomes" id="UP000694044"/>
    </source>
</evidence>
<organism evidence="2 3">
    <name type="scientific">Phytophthora pseudosyringae</name>
    <dbReference type="NCBI Taxonomy" id="221518"/>
    <lineage>
        <taxon>Eukaryota</taxon>
        <taxon>Sar</taxon>
        <taxon>Stramenopiles</taxon>
        <taxon>Oomycota</taxon>
        <taxon>Peronosporomycetes</taxon>
        <taxon>Peronosporales</taxon>
        <taxon>Peronosporaceae</taxon>
        <taxon>Phytophthora</taxon>
    </lineage>
</organism>
<evidence type="ECO:0000313" key="2">
    <source>
        <dbReference type="EMBL" id="KAG7380975.1"/>
    </source>
</evidence>
<accession>A0A8T1VIA6</accession>
<name>A0A8T1VIA6_9STRA</name>
<gene>
    <name evidence="2" type="ORF">PHYPSEUDO_006572</name>
</gene>